<feature type="transmembrane region" description="Helical" evidence="1">
    <location>
        <begin position="579"/>
        <end position="596"/>
    </location>
</feature>
<keyword evidence="1" id="KW-1133">Transmembrane helix</keyword>
<evidence type="ECO:0000256" key="1">
    <source>
        <dbReference type="SAM" id="Phobius"/>
    </source>
</evidence>
<feature type="transmembrane region" description="Helical" evidence="1">
    <location>
        <begin position="496"/>
        <end position="516"/>
    </location>
</feature>
<feature type="transmembrane region" description="Helical" evidence="1">
    <location>
        <begin position="470"/>
        <end position="489"/>
    </location>
</feature>
<feature type="transmembrane region" description="Helical" evidence="1">
    <location>
        <begin position="12"/>
        <end position="34"/>
    </location>
</feature>
<feature type="transmembrane region" description="Helical" evidence="1">
    <location>
        <begin position="554"/>
        <end position="573"/>
    </location>
</feature>
<organism evidence="3 4">
    <name type="scientific">Saccharothrix ecbatanensis</name>
    <dbReference type="NCBI Taxonomy" id="1105145"/>
    <lineage>
        <taxon>Bacteria</taxon>
        <taxon>Bacillati</taxon>
        <taxon>Actinomycetota</taxon>
        <taxon>Actinomycetes</taxon>
        <taxon>Pseudonocardiales</taxon>
        <taxon>Pseudonocardiaceae</taxon>
        <taxon>Saccharothrix</taxon>
    </lineage>
</organism>
<protein>
    <submittedName>
        <fullName evidence="3">MFS family permease</fullName>
    </submittedName>
</protein>
<feature type="transmembrane region" description="Helical" evidence="1">
    <location>
        <begin position="389"/>
        <end position="407"/>
    </location>
</feature>
<dbReference type="Proteomes" id="UP000552097">
    <property type="component" value="Unassembled WGS sequence"/>
</dbReference>
<sequence>MDARRLGRTSRLIALIGLGAVTCLVLVPVAVNMATGGSALDVLGPYAAWLWPALAVLCALTVCLAAWEPLRSLVLQRRPSHSANRRAALDLVERFVRARVDGSLAEQVRLKLGVVPRVGPRLPTRIRHPLIVVGSPGAGKTTLLLSLAETLAARARQDLSLPVPAVVDLGGWRRDDDFGEWLLRALSSRYRIGARLGRVWLRQGNLVLLFDGLDELSPADRVECLAWITALKLREVVLCSAGDEYQHLPRCDVVRVDPLGRNEVLDLIAACGPRLDGLREALEKDPELWDEVRTPLAFGLLALAYRAGRAEYRGVLETYLVESVARDPSGSSGSIGSSGSSERSVRALRFLARIARRQGDLQARSRLPSREVWLDFVGTDVVWRLFRRAAPGALAGAATALCFVVGVRLGLVAGVVTAVATLGVPRSAFIAVRGDVRRGRRWAVTGFVVGAFVTGGVAVLGGMLGGLVSGWPPAVGYGVVVVVALLVAYGNTRDRYWALACALVPVGVTVVTGPGAELPVGLGIGLASGAVVGAFVGGLRGVWAGLHARGAIGLRWLPVAGLVGVGLAALAGAAVRPSALGAVTGVLLGLAVTPVVNRPFDVVAGLLARPLALDEFPLGRKAILQSARDRVLLVDEHRFPHDLVRDHLASCDPVEVAAGVERRRAELGRAELGRAELGRAGLSPTASDPTA</sequence>
<reference evidence="3 4" key="1">
    <citation type="submission" date="2020-08" db="EMBL/GenBank/DDBJ databases">
        <title>Sequencing the genomes of 1000 actinobacteria strains.</title>
        <authorList>
            <person name="Klenk H.-P."/>
        </authorList>
    </citation>
    <scope>NUCLEOTIDE SEQUENCE [LARGE SCALE GENOMIC DNA]</scope>
    <source>
        <strain evidence="3 4">DSM 45486</strain>
    </source>
</reference>
<dbReference type="Gene3D" id="3.40.50.300">
    <property type="entry name" value="P-loop containing nucleotide triphosphate hydrolases"/>
    <property type="match status" value="1"/>
</dbReference>
<evidence type="ECO:0000259" key="2">
    <source>
        <dbReference type="PROSITE" id="PS50837"/>
    </source>
</evidence>
<dbReference type="SUPFAM" id="SSF52540">
    <property type="entry name" value="P-loop containing nucleoside triphosphate hydrolases"/>
    <property type="match status" value="1"/>
</dbReference>
<accession>A0A7W9HMB8</accession>
<dbReference type="RefSeq" id="WP_184923128.1">
    <property type="nucleotide sequence ID" value="NZ_JACHMO010000001.1"/>
</dbReference>
<keyword evidence="4" id="KW-1185">Reference proteome</keyword>
<name>A0A7W9HMB8_9PSEU</name>
<evidence type="ECO:0000313" key="3">
    <source>
        <dbReference type="EMBL" id="MBB5804947.1"/>
    </source>
</evidence>
<comment type="caution">
    <text evidence="3">The sequence shown here is derived from an EMBL/GenBank/DDBJ whole genome shotgun (WGS) entry which is preliminary data.</text>
</comment>
<feature type="transmembrane region" description="Helical" evidence="1">
    <location>
        <begin position="522"/>
        <end position="542"/>
    </location>
</feature>
<feature type="transmembrane region" description="Helical" evidence="1">
    <location>
        <begin position="413"/>
        <end position="432"/>
    </location>
</feature>
<keyword evidence="1" id="KW-0812">Transmembrane</keyword>
<feature type="transmembrane region" description="Helical" evidence="1">
    <location>
        <begin position="46"/>
        <end position="67"/>
    </location>
</feature>
<dbReference type="Pfam" id="PF05729">
    <property type="entry name" value="NACHT"/>
    <property type="match status" value="1"/>
</dbReference>
<proteinExistence type="predicted"/>
<dbReference type="AlphaFoldDB" id="A0A7W9HMB8"/>
<dbReference type="PROSITE" id="PS50837">
    <property type="entry name" value="NACHT"/>
    <property type="match status" value="1"/>
</dbReference>
<keyword evidence="1" id="KW-0472">Membrane</keyword>
<dbReference type="InterPro" id="IPR007111">
    <property type="entry name" value="NACHT_NTPase"/>
</dbReference>
<feature type="transmembrane region" description="Helical" evidence="1">
    <location>
        <begin position="444"/>
        <end position="464"/>
    </location>
</feature>
<feature type="domain" description="NACHT" evidence="2">
    <location>
        <begin position="128"/>
        <end position="231"/>
    </location>
</feature>
<dbReference type="InterPro" id="IPR027417">
    <property type="entry name" value="P-loop_NTPase"/>
</dbReference>
<dbReference type="EMBL" id="JACHMO010000001">
    <property type="protein sequence ID" value="MBB5804947.1"/>
    <property type="molecule type" value="Genomic_DNA"/>
</dbReference>
<evidence type="ECO:0000313" key="4">
    <source>
        <dbReference type="Proteomes" id="UP000552097"/>
    </source>
</evidence>
<gene>
    <name evidence="3" type="ORF">F4560_004715</name>
</gene>